<name>A0A7S1TNJ5_9RHOD</name>
<reference evidence="2" key="1">
    <citation type="submission" date="2021-01" db="EMBL/GenBank/DDBJ databases">
        <authorList>
            <person name="Corre E."/>
            <person name="Pelletier E."/>
            <person name="Niang G."/>
            <person name="Scheremetjew M."/>
            <person name="Finn R."/>
            <person name="Kale V."/>
            <person name="Holt S."/>
            <person name="Cochrane G."/>
            <person name="Meng A."/>
            <person name="Brown T."/>
            <person name="Cohen L."/>
        </authorList>
    </citation>
    <scope>NUCLEOTIDE SEQUENCE</scope>
    <source>
        <strain evidence="2">CCMP3124</strain>
    </source>
</reference>
<evidence type="ECO:0000256" key="1">
    <source>
        <dbReference type="SAM" id="SignalP"/>
    </source>
</evidence>
<protein>
    <submittedName>
        <fullName evidence="2">Uncharacterized protein</fullName>
    </submittedName>
</protein>
<gene>
    <name evidence="2" type="ORF">EAUS1353_LOCUS1910</name>
</gene>
<proteinExistence type="predicted"/>
<feature type="chain" id="PRO_5031392861" evidence="1">
    <location>
        <begin position="26"/>
        <end position="292"/>
    </location>
</feature>
<sequence>MPSHLSRRYAVALVIIMMVAQVGTATVPSMFKSTQSASVKASAECAIFDYGCRDCQACGGLADFARACKSLRDTARPSLSCWSASFWSSIYRNACLPFSMVMSNEDDINAVVIHCKAQKESLDQQVGLSQVGAYSSSGGSSGFELVSCILSPLSLLLYPLYYIQTWRSEVTEREVLAGDQEALDCISKKDFVFAFRFLALRLLASGVHEVFVSSWVNEVSARSIEDGENLCLTESAAGALGKIVRGAIDSAGIPASACEDLFRNARNDGNARSSGAMSLMFEKIPEACTQFE</sequence>
<dbReference type="AlphaFoldDB" id="A0A7S1TNJ5"/>
<evidence type="ECO:0000313" key="2">
    <source>
        <dbReference type="EMBL" id="CAD9240172.1"/>
    </source>
</evidence>
<dbReference type="EMBL" id="HBGI01002927">
    <property type="protein sequence ID" value="CAD9240172.1"/>
    <property type="molecule type" value="Transcribed_RNA"/>
</dbReference>
<accession>A0A7S1TNJ5</accession>
<keyword evidence="1" id="KW-0732">Signal</keyword>
<feature type="signal peptide" evidence="1">
    <location>
        <begin position="1"/>
        <end position="25"/>
    </location>
</feature>
<organism evidence="2">
    <name type="scientific">Erythrolobus australicus</name>
    <dbReference type="NCBI Taxonomy" id="1077150"/>
    <lineage>
        <taxon>Eukaryota</taxon>
        <taxon>Rhodophyta</taxon>
        <taxon>Bangiophyceae</taxon>
        <taxon>Porphyridiales</taxon>
        <taxon>Porphyridiaceae</taxon>
        <taxon>Erythrolobus</taxon>
    </lineage>
</organism>